<gene>
    <name evidence="1" type="ORF">MC7420_1506</name>
</gene>
<name>B4VR82_9CYAN</name>
<protein>
    <submittedName>
        <fullName evidence="1">Uncharacterized protein</fullName>
    </submittedName>
</protein>
<accession>B4VR82</accession>
<organism evidence="1 2">
    <name type="scientific">Coleofasciculus chthonoplastes PCC 7420</name>
    <dbReference type="NCBI Taxonomy" id="118168"/>
    <lineage>
        <taxon>Bacteria</taxon>
        <taxon>Bacillati</taxon>
        <taxon>Cyanobacteriota</taxon>
        <taxon>Cyanophyceae</taxon>
        <taxon>Coleofasciculales</taxon>
        <taxon>Coleofasciculaceae</taxon>
        <taxon>Coleofasciculus</taxon>
    </lineage>
</organism>
<dbReference type="RefSeq" id="WP_006101295.1">
    <property type="nucleotide sequence ID" value="NZ_DS989849.1"/>
</dbReference>
<dbReference type="AlphaFoldDB" id="B4VR82"/>
<dbReference type="EMBL" id="DS989849">
    <property type="protein sequence ID" value="EDX75588.1"/>
    <property type="molecule type" value="Genomic_DNA"/>
</dbReference>
<evidence type="ECO:0000313" key="1">
    <source>
        <dbReference type="EMBL" id="EDX75588.1"/>
    </source>
</evidence>
<evidence type="ECO:0000313" key="2">
    <source>
        <dbReference type="Proteomes" id="UP000003835"/>
    </source>
</evidence>
<keyword evidence="2" id="KW-1185">Reference proteome</keyword>
<proteinExistence type="predicted"/>
<reference evidence="1 2" key="1">
    <citation type="submission" date="2008-07" db="EMBL/GenBank/DDBJ databases">
        <authorList>
            <person name="Tandeau de Marsac N."/>
            <person name="Ferriera S."/>
            <person name="Johnson J."/>
            <person name="Kravitz S."/>
            <person name="Beeson K."/>
            <person name="Sutton G."/>
            <person name="Rogers Y.-H."/>
            <person name="Friedman R."/>
            <person name="Frazier M."/>
            <person name="Venter J.C."/>
        </authorList>
    </citation>
    <scope>NUCLEOTIDE SEQUENCE [LARGE SCALE GENOMIC DNA]</scope>
    <source>
        <strain evidence="1 2">PCC 7420</strain>
    </source>
</reference>
<sequence>MPSRDAPRRVWVQGKQGKQCRDVPWRVWKLGEMRRAIAKLPQPILP</sequence>
<dbReference type="STRING" id="118168.MC7420_1506"/>
<dbReference type="HOGENOM" id="CLU_3182450_0_0_3"/>
<dbReference type="Proteomes" id="UP000003835">
    <property type="component" value="Unassembled WGS sequence"/>
</dbReference>